<evidence type="ECO:0000256" key="6">
    <source>
        <dbReference type="SAM" id="MobiDB-lite"/>
    </source>
</evidence>
<evidence type="ECO:0000313" key="11">
    <source>
        <dbReference type="EMBL" id="TRY67552.1"/>
    </source>
</evidence>
<dbReference type="InterPro" id="IPR006201">
    <property type="entry name" value="Neur_channel"/>
</dbReference>
<dbReference type="GO" id="GO:0045211">
    <property type="term" value="C:postsynaptic membrane"/>
    <property type="evidence" value="ECO:0007669"/>
    <property type="project" value="UniProtKB-SubCell"/>
</dbReference>
<keyword evidence="2 7" id="KW-0812">Transmembrane</keyword>
<protein>
    <recommendedName>
        <fullName evidence="13">Neurotransmitter-gated ion-channel ligand-binding domain-containing protein</fullName>
    </recommendedName>
</protein>
<dbReference type="Gene3D" id="2.70.170.10">
    <property type="entry name" value="Neurotransmitter-gated ion-channel ligand-binding domain"/>
    <property type="match status" value="1"/>
</dbReference>
<dbReference type="STRING" id="6832.A0A553NQ32"/>
<evidence type="ECO:0000256" key="5">
    <source>
        <dbReference type="ARBA" id="ARBA00034104"/>
    </source>
</evidence>
<comment type="caution">
    <text evidence="11">The sequence shown here is derived from an EMBL/GenBank/DDBJ whole genome shotgun (WGS) entry which is preliminary data.</text>
</comment>
<feature type="transmembrane region" description="Helical" evidence="7">
    <location>
        <begin position="450"/>
        <end position="471"/>
    </location>
</feature>
<dbReference type="PANTHER" id="PTHR18945">
    <property type="entry name" value="NEUROTRANSMITTER GATED ION CHANNEL"/>
    <property type="match status" value="1"/>
</dbReference>
<name>A0A553NQ32_TIGCA</name>
<dbReference type="OMA" id="VWTPQIT"/>
<dbReference type="Gene3D" id="1.20.58.390">
    <property type="entry name" value="Neurotransmitter-gated ion-channel transmembrane domain"/>
    <property type="match status" value="1"/>
</dbReference>
<dbReference type="CDD" id="cd18997">
    <property type="entry name" value="LGIC_ECD_nAChR"/>
    <property type="match status" value="1"/>
</dbReference>
<evidence type="ECO:0000256" key="8">
    <source>
        <dbReference type="SAM" id="SignalP"/>
    </source>
</evidence>
<evidence type="ECO:0000313" key="12">
    <source>
        <dbReference type="Proteomes" id="UP000318571"/>
    </source>
</evidence>
<feature type="domain" description="Neurotransmitter-gated ion-channel transmembrane" evidence="10">
    <location>
        <begin position="287"/>
        <end position="399"/>
    </location>
</feature>
<evidence type="ECO:0000256" key="4">
    <source>
        <dbReference type="ARBA" id="ARBA00023136"/>
    </source>
</evidence>
<dbReference type="InterPro" id="IPR036719">
    <property type="entry name" value="Neuro-gated_channel_TM_sf"/>
</dbReference>
<evidence type="ECO:0000259" key="10">
    <source>
        <dbReference type="Pfam" id="PF02932"/>
    </source>
</evidence>
<dbReference type="InterPro" id="IPR038050">
    <property type="entry name" value="Neuro_actylchol_rec"/>
</dbReference>
<dbReference type="InterPro" id="IPR036734">
    <property type="entry name" value="Neur_chan_lig-bd_sf"/>
</dbReference>
<evidence type="ECO:0000256" key="7">
    <source>
        <dbReference type="SAM" id="Phobius"/>
    </source>
</evidence>
<feature type="region of interest" description="Disordered" evidence="6">
    <location>
        <begin position="419"/>
        <end position="440"/>
    </location>
</feature>
<organism evidence="11 12">
    <name type="scientific">Tigriopus californicus</name>
    <name type="common">Marine copepod</name>
    <dbReference type="NCBI Taxonomy" id="6832"/>
    <lineage>
        <taxon>Eukaryota</taxon>
        <taxon>Metazoa</taxon>
        <taxon>Ecdysozoa</taxon>
        <taxon>Arthropoda</taxon>
        <taxon>Crustacea</taxon>
        <taxon>Multicrustacea</taxon>
        <taxon>Hexanauplia</taxon>
        <taxon>Copepoda</taxon>
        <taxon>Harpacticoida</taxon>
        <taxon>Harpacticidae</taxon>
        <taxon>Tigriopus</taxon>
    </lineage>
</organism>
<accession>A0A553NQ32</accession>
<feature type="signal peptide" evidence="8">
    <location>
        <begin position="1"/>
        <end position="19"/>
    </location>
</feature>
<keyword evidence="4 7" id="KW-0472">Membrane</keyword>
<feature type="transmembrane region" description="Helical" evidence="7">
    <location>
        <begin position="284"/>
        <end position="304"/>
    </location>
</feature>
<dbReference type="CDD" id="cd19051">
    <property type="entry name" value="LGIC_TM_cation"/>
    <property type="match status" value="1"/>
</dbReference>
<evidence type="ECO:0000256" key="3">
    <source>
        <dbReference type="ARBA" id="ARBA00022989"/>
    </source>
</evidence>
<dbReference type="FunFam" id="2.70.170.10:FF:000016">
    <property type="entry name" value="Nicotinic acetylcholine receptor subunit"/>
    <property type="match status" value="1"/>
</dbReference>
<dbReference type="AlphaFoldDB" id="A0A553NQ32"/>
<keyword evidence="3 7" id="KW-1133">Transmembrane helix</keyword>
<comment type="subcellular location">
    <subcellularLocation>
        <location evidence="5">Postsynaptic cell membrane</location>
        <topology evidence="5">Multi-pass membrane protein</topology>
    </subcellularLocation>
</comment>
<evidence type="ECO:0008006" key="13">
    <source>
        <dbReference type="Google" id="ProtNLM"/>
    </source>
</evidence>
<dbReference type="GO" id="GO:0004888">
    <property type="term" value="F:transmembrane signaling receptor activity"/>
    <property type="evidence" value="ECO:0007669"/>
    <property type="project" value="InterPro"/>
</dbReference>
<proteinExistence type="inferred from homology"/>
<evidence type="ECO:0000259" key="9">
    <source>
        <dbReference type="Pfam" id="PF02931"/>
    </source>
</evidence>
<evidence type="ECO:0000256" key="2">
    <source>
        <dbReference type="ARBA" id="ARBA00022692"/>
    </source>
</evidence>
<dbReference type="Pfam" id="PF02931">
    <property type="entry name" value="Neur_chan_LBD"/>
    <property type="match status" value="1"/>
</dbReference>
<dbReference type="SUPFAM" id="SSF90112">
    <property type="entry name" value="Neurotransmitter-gated ion-channel transmembrane pore"/>
    <property type="match status" value="1"/>
</dbReference>
<comment type="similarity">
    <text evidence="1">Belongs to the ligand-gated ion channel (TC 1.A.9) family. Acetylcholine receptor (TC 1.A.9.1) subfamily.</text>
</comment>
<dbReference type="Pfam" id="PF02932">
    <property type="entry name" value="Neur_chan_memb"/>
    <property type="match status" value="1"/>
</dbReference>
<dbReference type="PRINTS" id="PR00252">
    <property type="entry name" value="NRIONCHANNEL"/>
</dbReference>
<keyword evidence="8" id="KW-0732">Signal</keyword>
<feature type="transmembrane region" description="Helical" evidence="7">
    <location>
        <begin position="311"/>
        <end position="329"/>
    </location>
</feature>
<dbReference type="InterPro" id="IPR006202">
    <property type="entry name" value="Neur_chan_lig-bd"/>
</dbReference>
<dbReference type="Proteomes" id="UP000318571">
    <property type="component" value="Chromosome 4"/>
</dbReference>
<feature type="chain" id="PRO_5022182659" description="Neurotransmitter-gated ion-channel ligand-binding domain-containing protein" evidence="8">
    <location>
        <begin position="20"/>
        <end position="477"/>
    </location>
</feature>
<dbReference type="SUPFAM" id="SSF63712">
    <property type="entry name" value="Nicotinic receptor ligand binding domain-like"/>
    <property type="match status" value="1"/>
</dbReference>
<dbReference type="EMBL" id="VCGU01000011">
    <property type="protein sequence ID" value="TRY67552.1"/>
    <property type="molecule type" value="Genomic_DNA"/>
</dbReference>
<reference evidence="11 12" key="1">
    <citation type="journal article" date="2018" name="Nat. Ecol. Evol.">
        <title>Genomic signatures of mitonuclear coevolution across populations of Tigriopus californicus.</title>
        <authorList>
            <person name="Barreto F.S."/>
            <person name="Watson E.T."/>
            <person name="Lima T.G."/>
            <person name="Willett C.S."/>
            <person name="Edmands S."/>
            <person name="Li W."/>
            <person name="Burton R.S."/>
        </authorList>
    </citation>
    <scope>NUCLEOTIDE SEQUENCE [LARGE SCALE GENOMIC DNA]</scope>
    <source>
        <strain evidence="11 12">San Diego</strain>
    </source>
</reference>
<sequence>MWALLKVFSTSLIFITVQGQNESTTLPPDSIATLLPPAGSVKADVKTETSINTPISTEEVTACDKGRSSRQKLRCHLLEHYDIHVHPVKDSSKAVTVAIGMAIIHLDVNEMKSVMGVDAWMRFDWKDEFLTWDPMDYDNLTQIHLAVGEIWKPDIFVYNSAESTKFDPYGQTHFLVSHTGNVLWVPPAHIKAFCKLDLRYWPLDTQECKLKFGSWTSHGHQIDLALYRNMTQVELLDFYTNNREWVSLATVAQRNRIVYDCCPETYPDVTFEFILQRNSPAYKAVFVLPCLVIMLMTICCFLLPPTAGEKITINGFAFLTCCIFLLYFASSLPFHNNAIPLLVTFYSNTAAMVGIALLLNVTCFSFARDRKYSGPPKFLKNAFSGSLGKCLCLGNYYHQVSSTHERLVLELTDMAESEQAGDRDQETGHHGGEERPILSNDSQNSVMRDWVLVAAGLERFFFVFYTIIFAITTSVYA</sequence>
<feature type="domain" description="Neurotransmitter-gated ion-channel ligand-binding" evidence="9">
    <location>
        <begin position="72"/>
        <end position="278"/>
    </location>
</feature>
<evidence type="ECO:0000256" key="1">
    <source>
        <dbReference type="ARBA" id="ARBA00009237"/>
    </source>
</evidence>
<feature type="transmembrane region" description="Helical" evidence="7">
    <location>
        <begin position="349"/>
        <end position="367"/>
    </location>
</feature>
<keyword evidence="12" id="KW-1185">Reference proteome</keyword>
<gene>
    <name evidence="11" type="ORF">TCAL_05515</name>
</gene>
<dbReference type="GO" id="GO:0005230">
    <property type="term" value="F:extracellular ligand-gated monoatomic ion channel activity"/>
    <property type="evidence" value="ECO:0007669"/>
    <property type="project" value="InterPro"/>
</dbReference>
<feature type="compositionally biased region" description="Basic and acidic residues" evidence="6">
    <location>
        <begin position="420"/>
        <end position="436"/>
    </location>
</feature>
<dbReference type="InterPro" id="IPR006029">
    <property type="entry name" value="Neurotrans-gated_channel_TM"/>
</dbReference>